<organism evidence="16 17">
    <name type="scientific">Pseudohongiella spirulinae</name>
    <dbReference type="NCBI Taxonomy" id="1249552"/>
    <lineage>
        <taxon>Bacteria</taxon>
        <taxon>Pseudomonadati</taxon>
        <taxon>Pseudomonadota</taxon>
        <taxon>Gammaproteobacteria</taxon>
        <taxon>Pseudomonadales</taxon>
        <taxon>Pseudohongiellaceae</taxon>
        <taxon>Pseudohongiella</taxon>
    </lineage>
</organism>
<dbReference type="NCBIfam" id="TIGR01260">
    <property type="entry name" value="ATP_synt_c"/>
    <property type="match status" value="1"/>
</dbReference>
<keyword evidence="11 14" id="KW-0472">Membrane</keyword>
<keyword evidence="7 14" id="KW-0375">Hydrogen ion transport</keyword>
<name>A0A0S2KH76_9GAMM</name>
<feature type="domain" description="V-ATPase proteolipid subunit C-like" evidence="15">
    <location>
        <begin position="10"/>
        <end position="72"/>
    </location>
</feature>
<dbReference type="GO" id="GO:0005886">
    <property type="term" value="C:plasma membrane"/>
    <property type="evidence" value="ECO:0007669"/>
    <property type="project" value="UniProtKB-SubCell"/>
</dbReference>
<dbReference type="CDD" id="cd18185">
    <property type="entry name" value="ATP-synt_Fo_c_ATPE"/>
    <property type="match status" value="1"/>
</dbReference>
<evidence type="ECO:0000256" key="11">
    <source>
        <dbReference type="ARBA" id="ARBA00023136"/>
    </source>
</evidence>
<dbReference type="InterPro" id="IPR005953">
    <property type="entry name" value="ATP_synth_csu_bac/chlpt"/>
</dbReference>
<comment type="subcellular location">
    <subcellularLocation>
        <location evidence="1 14">Cell membrane</location>
        <topology evidence="1 14">Multi-pass membrane protein</topology>
    </subcellularLocation>
</comment>
<dbReference type="InterPro" id="IPR000454">
    <property type="entry name" value="ATP_synth_F0_csu"/>
</dbReference>
<keyword evidence="12 14" id="KW-0066">ATP synthesis</keyword>
<evidence type="ECO:0000256" key="1">
    <source>
        <dbReference type="ARBA" id="ARBA00004651"/>
    </source>
</evidence>
<keyword evidence="10 14" id="KW-0446">Lipid-binding</keyword>
<dbReference type="PRINTS" id="PR00124">
    <property type="entry name" value="ATPASEC"/>
</dbReference>
<evidence type="ECO:0000256" key="12">
    <source>
        <dbReference type="ARBA" id="ARBA00023310"/>
    </source>
</evidence>
<dbReference type="NCBIfam" id="NF005363">
    <property type="entry name" value="PRK06876.1"/>
    <property type="match status" value="1"/>
</dbReference>
<keyword evidence="8 14" id="KW-1133">Transmembrane helix</keyword>
<evidence type="ECO:0000256" key="9">
    <source>
        <dbReference type="ARBA" id="ARBA00023065"/>
    </source>
</evidence>
<evidence type="ECO:0000256" key="7">
    <source>
        <dbReference type="ARBA" id="ARBA00022781"/>
    </source>
</evidence>
<dbReference type="PATRIC" id="fig|1249552.3.peg.3083"/>
<dbReference type="EMBL" id="CP013189">
    <property type="protein sequence ID" value="ALO47675.1"/>
    <property type="molecule type" value="Genomic_DNA"/>
</dbReference>
<dbReference type="STRING" id="1249552.PS2015_3051"/>
<comment type="function">
    <text evidence="14">Key component of the F(0) channel; it plays a direct role in translocation across the membrane. A homomeric c-ring of between 10-14 subunits forms the central stalk rotor element with the F(1) delta and epsilon subunits.</text>
</comment>
<dbReference type="InterPro" id="IPR038662">
    <property type="entry name" value="ATP_synth_F0_csu_sf"/>
</dbReference>
<dbReference type="InterPro" id="IPR020537">
    <property type="entry name" value="ATP_synth_F0_csu_DDCD_BS"/>
</dbReference>
<dbReference type="InterPro" id="IPR035921">
    <property type="entry name" value="F/V-ATP_Csub_sf"/>
</dbReference>
<accession>A0A0S2KH76</accession>
<evidence type="ECO:0000256" key="8">
    <source>
        <dbReference type="ARBA" id="ARBA00022989"/>
    </source>
</evidence>
<evidence type="ECO:0000256" key="3">
    <source>
        <dbReference type="ARBA" id="ARBA00022448"/>
    </source>
</evidence>
<dbReference type="OrthoDB" id="9811659at2"/>
<gene>
    <name evidence="14" type="primary">atpE</name>
    <name evidence="16" type="ORF">PS2015_3051</name>
</gene>
<keyword evidence="5 14" id="KW-0138">CF(0)</keyword>
<evidence type="ECO:0000259" key="15">
    <source>
        <dbReference type="Pfam" id="PF00137"/>
    </source>
</evidence>
<dbReference type="GO" id="GO:0046933">
    <property type="term" value="F:proton-transporting ATP synthase activity, rotational mechanism"/>
    <property type="evidence" value="ECO:0007669"/>
    <property type="project" value="UniProtKB-UniRule"/>
</dbReference>
<evidence type="ECO:0000256" key="10">
    <source>
        <dbReference type="ARBA" id="ARBA00023121"/>
    </source>
</evidence>
<evidence type="ECO:0000256" key="6">
    <source>
        <dbReference type="ARBA" id="ARBA00022692"/>
    </source>
</evidence>
<proteinExistence type="inferred from homology"/>
<keyword evidence="6 14" id="KW-0812">Transmembrane</keyword>
<sequence>METIQAFSVIAIALIFGLCGAGTAVAFGNLGGKLIESSARQPELAPKLQVQFFLVAGFVDVISIIGVGISFVFLFANPFLG</sequence>
<keyword evidence="3 14" id="KW-0813">Transport</keyword>
<evidence type="ECO:0000313" key="17">
    <source>
        <dbReference type="Proteomes" id="UP000065641"/>
    </source>
</evidence>
<evidence type="ECO:0000256" key="2">
    <source>
        <dbReference type="ARBA" id="ARBA00006704"/>
    </source>
</evidence>
<dbReference type="AlphaFoldDB" id="A0A0S2KH76"/>
<dbReference type="Proteomes" id="UP000065641">
    <property type="component" value="Chromosome"/>
</dbReference>
<feature type="transmembrane region" description="Helical" evidence="14">
    <location>
        <begin position="52"/>
        <end position="76"/>
    </location>
</feature>
<keyword evidence="9 14" id="KW-0406">Ion transport</keyword>
<evidence type="ECO:0000256" key="5">
    <source>
        <dbReference type="ARBA" id="ARBA00022547"/>
    </source>
</evidence>
<dbReference type="InterPro" id="IPR002379">
    <property type="entry name" value="ATPase_proteolipid_c-like_dom"/>
</dbReference>
<dbReference type="GO" id="GO:0033177">
    <property type="term" value="C:proton-transporting two-sector ATPase complex, proton-transporting domain"/>
    <property type="evidence" value="ECO:0007669"/>
    <property type="project" value="InterPro"/>
</dbReference>
<protein>
    <recommendedName>
        <fullName evidence="14">ATP synthase subunit c</fullName>
    </recommendedName>
    <alternativeName>
        <fullName evidence="14">ATP synthase F(0) sector subunit c</fullName>
    </alternativeName>
    <alternativeName>
        <fullName evidence="14">F-type ATPase subunit c</fullName>
        <shortName evidence="14">F-ATPase subunit c</shortName>
    </alternativeName>
    <alternativeName>
        <fullName evidence="14">Lipid-binding protein</fullName>
    </alternativeName>
</protein>
<dbReference type="GO" id="GO:0045259">
    <property type="term" value="C:proton-transporting ATP synthase complex"/>
    <property type="evidence" value="ECO:0007669"/>
    <property type="project" value="UniProtKB-KW"/>
</dbReference>
<comment type="similarity">
    <text evidence="2 14">Belongs to the ATPase C chain family.</text>
</comment>
<dbReference type="KEGG" id="pspi:PS2015_3051"/>
<dbReference type="SUPFAM" id="SSF81333">
    <property type="entry name" value="F1F0 ATP synthase subunit C"/>
    <property type="match status" value="1"/>
</dbReference>
<dbReference type="HAMAP" id="MF_01396">
    <property type="entry name" value="ATP_synth_c_bact"/>
    <property type="match status" value="1"/>
</dbReference>
<feature type="site" description="Reversibly protonated during proton transport" evidence="14">
    <location>
        <position position="60"/>
    </location>
</feature>
<dbReference type="Pfam" id="PF00137">
    <property type="entry name" value="ATP-synt_C"/>
    <property type="match status" value="1"/>
</dbReference>
<evidence type="ECO:0000256" key="4">
    <source>
        <dbReference type="ARBA" id="ARBA00022475"/>
    </source>
</evidence>
<evidence type="ECO:0000256" key="13">
    <source>
        <dbReference type="ARBA" id="ARBA00025198"/>
    </source>
</evidence>
<evidence type="ECO:0000256" key="14">
    <source>
        <dbReference type="HAMAP-Rule" id="MF_01396"/>
    </source>
</evidence>
<dbReference type="PROSITE" id="PS00605">
    <property type="entry name" value="ATPASE_C"/>
    <property type="match status" value="1"/>
</dbReference>
<feature type="transmembrane region" description="Helical" evidence="14">
    <location>
        <begin position="6"/>
        <end position="31"/>
    </location>
</feature>
<reference evidence="16 17" key="1">
    <citation type="submission" date="2015-11" db="EMBL/GenBank/DDBJ databases">
        <authorList>
            <person name="Zhang Y."/>
            <person name="Guo Z."/>
        </authorList>
    </citation>
    <scope>NUCLEOTIDE SEQUENCE [LARGE SCALE GENOMIC DNA]</scope>
    <source>
        <strain evidence="16 17">KCTC 32221</strain>
    </source>
</reference>
<evidence type="ECO:0000313" key="16">
    <source>
        <dbReference type="EMBL" id="ALO47675.1"/>
    </source>
</evidence>
<keyword evidence="17" id="KW-1185">Reference proteome</keyword>
<comment type="function">
    <text evidence="13 14">F(1)F(0) ATP synthase produces ATP from ADP in the presence of a proton or sodium gradient. F-type ATPases consist of two structural domains, F(1) containing the extramembraneous catalytic core and F(0) containing the membrane proton channel, linked together by a central stalk and a peripheral stalk. During catalysis, ATP synthesis in the catalytic domain of F(1) is coupled via a rotary mechanism of the central stalk subunits to proton translocation.</text>
</comment>
<dbReference type="Gene3D" id="1.20.20.10">
    <property type="entry name" value="F1F0 ATP synthase subunit C"/>
    <property type="match status" value="1"/>
</dbReference>
<dbReference type="RefSeq" id="WP_058023436.1">
    <property type="nucleotide sequence ID" value="NZ_CP013189.1"/>
</dbReference>
<dbReference type="FunFam" id="1.20.20.10:FF:000002">
    <property type="entry name" value="ATP synthase subunit c"/>
    <property type="match status" value="1"/>
</dbReference>
<keyword evidence="4 14" id="KW-1003">Cell membrane</keyword>
<dbReference type="GO" id="GO:0008289">
    <property type="term" value="F:lipid binding"/>
    <property type="evidence" value="ECO:0007669"/>
    <property type="project" value="UniProtKB-KW"/>
</dbReference>